<comment type="similarity">
    <text evidence="3 7">Belongs to the flavin monoamine oxidase family.</text>
</comment>
<evidence type="ECO:0000259" key="8">
    <source>
        <dbReference type="Pfam" id="PF01593"/>
    </source>
</evidence>
<accession>A0A817TFG2</accession>
<dbReference type="EMBL" id="CAJOBO010002638">
    <property type="protein sequence ID" value="CAF4461362.1"/>
    <property type="molecule type" value="Genomic_DNA"/>
</dbReference>
<dbReference type="Gene3D" id="3.90.660.10">
    <property type="match status" value="1"/>
</dbReference>
<dbReference type="EMBL" id="CAJOBS010002627">
    <property type="protein sequence ID" value="CAF4826700.1"/>
    <property type="molecule type" value="Genomic_DNA"/>
</dbReference>
<protein>
    <recommendedName>
        <fullName evidence="7">Amine oxidase</fullName>
        <ecNumber evidence="7">1.4.3.-</ecNumber>
    </recommendedName>
</protein>
<dbReference type="PANTHER" id="PTHR43563:SF14">
    <property type="entry name" value="AMINE OXIDASE"/>
    <property type="match status" value="1"/>
</dbReference>
<evidence type="ECO:0000313" key="15">
    <source>
        <dbReference type="EMBL" id="CAF4826700.1"/>
    </source>
</evidence>
<dbReference type="Gene3D" id="1.10.405.10">
    <property type="entry name" value="Guanine Nucleotide Dissociation Inhibitor, domain 1"/>
    <property type="match status" value="1"/>
</dbReference>
<dbReference type="GO" id="GO:0008131">
    <property type="term" value="F:primary methylamine oxidase activity"/>
    <property type="evidence" value="ECO:0007669"/>
    <property type="project" value="UniProtKB-ARBA"/>
</dbReference>
<evidence type="ECO:0000313" key="10">
    <source>
        <dbReference type="EMBL" id="CAF3322078.1"/>
    </source>
</evidence>
<comment type="caution">
    <text evidence="10">The sequence shown here is derived from an EMBL/GenBank/DDBJ whole genome shotgun (WGS) entry which is preliminary data.</text>
</comment>
<dbReference type="Proteomes" id="UP000663873">
    <property type="component" value="Unassembled WGS sequence"/>
</dbReference>
<evidence type="ECO:0000256" key="7">
    <source>
        <dbReference type="RuleBase" id="RU362067"/>
    </source>
</evidence>
<dbReference type="EMBL" id="CAJNXB010003522">
    <property type="protein sequence ID" value="CAF3322078.1"/>
    <property type="molecule type" value="Genomic_DNA"/>
</dbReference>
<feature type="binding site" evidence="6">
    <location>
        <position position="422"/>
    </location>
    <ligand>
        <name>FAD</name>
        <dbReference type="ChEBI" id="CHEBI:57692"/>
    </ligand>
</feature>
<dbReference type="EMBL" id="CAJNYU010002783">
    <property type="protein sequence ID" value="CAF3600625.1"/>
    <property type="molecule type" value="Genomic_DNA"/>
</dbReference>
<name>A0A817TFG2_9BILA</name>
<evidence type="ECO:0000313" key="12">
    <source>
        <dbReference type="EMBL" id="CAF4365050.1"/>
    </source>
</evidence>
<evidence type="ECO:0000313" key="14">
    <source>
        <dbReference type="EMBL" id="CAF4573734.1"/>
    </source>
</evidence>
<dbReference type="GO" id="GO:0097621">
    <property type="term" value="F:monoamine oxidase activity"/>
    <property type="evidence" value="ECO:0007669"/>
    <property type="project" value="UniProtKB-EC"/>
</dbReference>
<evidence type="ECO:0000256" key="3">
    <source>
        <dbReference type="ARBA" id="ARBA00005995"/>
    </source>
</evidence>
<reference evidence="10" key="1">
    <citation type="submission" date="2021-02" db="EMBL/GenBank/DDBJ databases">
        <authorList>
            <person name="Nowell W R."/>
        </authorList>
    </citation>
    <scope>NUCLEOTIDE SEQUENCE</scope>
</reference>
<dbReference type="InterPro" id="IPR002937">
    <property type="entry name" value="Amino_oxidase"/>
</dbReference>
<dbReference type="InterPro" id="IPR050703">
    <property type="entry name" value="Flavin_MAO"/>
</dbReference>
<proteinExistence type="inferred from homology"/>
<evidence type="ECO:0000256" key="4">
    <source>
        <dbReference type="ARBA" id="ARBA00023002"/>
    </source>
</evidence>
<keyword evidence="17" id="KW-1185">Reference proteome</keyword>
<dbReference type="Proteomes" id="UP000663862">
    <property type="component" value="Unassembled WGS sequence"/>
</dbReference>
<dbReference type="InterPro" id="IPR036188">
    <property type="entry name" value="FAD/NAD-bd_sf"/>
</dbReference>
<dbReference type="Proteomes" id="UP000663851">
    <property type="component" value="Unassembled WGS sequence"/>
</dbReference>
<keyword evidence="7" id="KW-0285">Flavoprotein</keyword>
<evidence type="ECO:0000256" key="2">
    <source>
        <dbReference type="ARBA" id="ARBA00004362"/>
    </source>
</evidence>
<comment type="subcellular location">
    <subcellularLocation>
        <location evidence="2">Mitochondrion outer membrane</location>
        <topology evidence="2">Single-pass type IV membrane protein</topology>
        <orientation evidence="2">Cytoplasmic side</orientation>
    </subcellularLocation>
</comment>
<organism evidence="10 16">
    <name type="scientific">Rotaria socialis</name>
    <dbReference type="NCBI Taxonomy" id="392032"/>
    <lineage>
        <taxon>Eukaryota</taxon>
        <taxon>Metazoa</taxon>
        <taxon>Spiralia</taxon>
        <taxon>Gnathifera</taxon>
        <taxon>Rotifera</taxon>
        <taxon>Eurotatoria</taxon>
        <taxon>Bdelloidea</taxon>
        <taxon>Philodinida</taxon>
        <taxon>Philodinidae</taxon>
        <taxon>Rotaria</taxon>
    </lineage>
</organism>
<dbReference type="SUPFAM" id="SSF51905">
    <property type="entry name" value="FAD/NAD(P)-binding domain"/>
    <property type="match status" value="1"/>
</dbReference>
<dbReference type="PRINTS" id="PR00757">
    <property type="entry name" value="AMINEOXDASEF"/>
</dbReference>
<dbReference type="OrthoDB" id="7777654at2759"/>
<dbReference type="Proteomes" id="UP000663833">
    <property type="component" value="Unassembled WGS sequence"/>
</dbReference>
<dbReference type="EMBL" id="CAJOBQ010002682">
    <property type="protein sequence ID" value="CAF4573734.1"/>
    <property type="molecule type" value="Genomic_DNA"/>
</dbReference>
<dbReference type="Proteomes" id="UP000663869">
    <property type="component" value="Unassembled WGS sequence"/>
</dbReference>
<evidence type="ECO:0000313" key="13">
    <source>
        <dbReference type="EMBL" id="CAF4461362.1"/>
    </source>
</evidence>
<keyword evidence="7" id="KW-0274">FAD</keyword>
<dbReference type="EMBL" id="CAJOBP010002618">
    <property type="protein sequence ID" value="CAF4365050.1"/>
    <property type="molecule type" value="Genomic_DNA"/>
</dbReference>
<evidence type="ECO:0000313" key="9">
    <source>
        <dbReference type="EMBL" id="CAF3205730.1"/>
    </source>
</evidence>
<comment type="catalytic activity">
    <reaction evidence="5">
        <text>a secondary aliphatic amine + O2 + H2O = a primary amine + an aldehyde + H2O2</text>
        <dbReference type="Rhea" id="RHEA:26414"/>
        <dbReference type="ChEBI" id="CHEBI:15377"/>
        <dbReference type="ChEBI" id="CHEBI:15379"/>
        <dbReference type="ChEBI" id="CHEBI:16240"/>
        <dbReference type="ChEBI" id="CHEBI:17478"/>
        <dbReference type="ChEBI" id="CHEBI:58855"/>
        <dbReference type="ChEBI" id="CHEBI:65296"/>
        <dbReference type="EC" id="1.4.3.4"/>
    </reaction>
</comment>
<dbReference type="AlphaFoldDB" id="A0A817TFG2"/>
<evidence type="ECO:0000256" key="5">
    <source>
        <dbReference type="ARBA" id="ARBA00048448"/>
    </source>
</evidence>
<evidence type="ECO:0000313" key="16">
    <source>
        <dbReference type="Proteomes" id="UP000663825"/>
    </source>
</evidence>
<dbReference type="SUPFAM" id="SSF54373">
    <property type="entry name" value="FAD-linked reductases, C-terminal domain"/>
    <property type="match status" value="1"/>
</dbReference>
<evidence type="ECO:0000256" key="6">
    <source>
        <dbReference type="PIRSR" id="PIRSR601613-1"/>
    </source>
</evidence>
<dbReference type="InterPro" id="IPR001613">
    <property type="entry name" value="Flavin_amine_oxidase"/>
</dbReference>
<gene>
    <name evidence="11" type="ORF">FME351_LOCUS21933</name>
    <name evidence="13" type="ORF">HFQ381_LOCUS24676</name>
    <name evidence="9" type="ORF">LUA448_LOCUS2498</name>
    <name evidence="10" type="ORF">TIS948_LOCUS20275</name>
    <name evidence="15" type="ORF">TOA249_LOCUS24954</name>
    <name evidence="14" type="ORF">TSG867_LOCUS26129</name>
    <name evidence="12" type="ORF">UJA718_LOCUS16703</name>
</gene>
<evidence type="ECO:0000313" key="11">
    <source>
        <dbReference type="EMBL" id="CAF3600625.1"/>
    </source>
</evidence>
<evidence type="ECO:0000256" key="1">
    <source>
        <dbReference type="ARBA" id="ARBA00001974"/>
    </source>
</evidence>
<sequence length="449" mass="51799">MMNSIEYIDIVIVGAGFTGLSAAKYFLSKSIKSVIIEGRSRLGGRTLTKKICDDDDDNNHLIIDLGGQWITENQKRIFSFIREYSIDLIEQTWFNENPNYLGQLIGLKPLNNEQLDIINQIYNQWDSMALEFENVENALLYEKSSQWDKISLKTFIEQNELVNDLRIKQELKLQILTLTACDCENVSLLYWLIFIRSIPGGLKTLDDGFNGAQQYKIKYGTESLCLKLANNQEIRFNEQLISVDYSLNDKILLKFNSNKQIICQRLLLAFSSTLISPIKFIPNIELDYLSSSMIAGQCIKTIFIYSKPYWKDRKINQSNKQGPCSNIFELKNPHGLIGLILGNDCSLWLNKNENELIQSIIEQYQLLYNINEKPLKTFIQYWPKESLSKGCYAAIYSPSLSSKWFHRNQSLINNRIWLASTESALEWITYIEGAIEAGQRFAQYIINSL</sequence>
<dbReference type="Pfam" id="PF01593">
    <property type="entry name" value="Amino_oxidase"/>
    <property type="match status" value="1"/>
</dbReference>
<dbReference type="Gene3D" id="3.50.50.60">
    <property type="entry name" value="FAD/NAD(P)-binding domain"/>
    <property type="match status" value="1"/>
</dbReference>
<feature type="binding site" evidence="6">
    <location>
        <position position="18"/>
    </location>
    <ligand>
        <name>FAD</name>
        <dbReference type="ChEBI" id="CHEBI:57692"/>
    </ligand>
</feature>
<feature type="domain" description="Amine oxidase" evidence="8">
    <location>
        <begin position="17"/>
        <end position="446"/>
    </location>
</feature>
<dbReference type="EMBL" id="CAJNYD010000065">
    <property type="protein sequence ID" value="CAF3205730.1"/>
    <property type="molecule type" value="Genomic_DNA"/>
</dbReference>
<dbReference type="PANTHER" id="PTHR43563">
    <property type="entry name" value="AMINE OXIDASE"/>
    <property type="match status" value="1"/>
</dbReference>
<keyword evidence="4 7" id="KW-0560">Oxidoreductase</keyword>
<dbReference type="Proteomes" id="UP000663838">
    <property type="component" value="Unassembled WGS sequence"/>
</dbReference>
<dbReference type="EC" id="1.4.3.-" evidence="7"/>
<evidence type="ECO:0000313" key="17">
    <source>
        <dbReference type="Proteomes" id="UP000663873"/>
    </source>
</evidence>
<dbReference type="Proteomes" id="UP000663825">
    <property type="component" value="Unassembled WGS sequence"/>
</dbReference>
<dbReference type="GO" id="GO:0005741">
    <property type="term" value="C:mitochondrial outer membrane"/>
    <property type="evidence" value="ECO:0007669"/>
    <property type="project" value="UniProtKB-SubCell"/>
</dbReference>
<comment type="cofactor">
    <cofactor evidence="1 7">
        <name>FAD</name>
        <dbReference type="ChEBI" id="CHEBI:57692"/>
    </cofactor>
</comment>